<proteinExistence type="predicted"/>
<sequence>MKIKGDTIKDPAALLSGRLYRVYSDKTIILEERETDDVVHIHFLIKEGQYGIYGNEYKPPFIEDKGGKKADIFILVIDERRCCFSSWVIDVKKSVGGENVIYHLVEQLTEAVKHKSAITTYLDEYAEEFHIGYITREICRDRIQETIKKKTAYLEKEKANIQCLPALIGAEARLQLLKEEARLKVLSAFQSDCIEIGKNKFKIETYISQEKDGKYFYELNAECS</sequence>
<dbReference type="OrthoDB" id="9823368at2"/>
<dbReference type="Proteomes" id="UP000012589">
    <property type="component" value="Unassembled WGS sequence"/>
</dbReference>
<dbReference type="PATRIC" id="fig|1235802.3.peg.2184"/>
<comment type="caution">
    <text evidence="1">The sequence shown here is derived from an EMBL/GenBank/DDBJ whole genome shotgun (WGS) entry which is preliminary data.</text>
</comment>
<reference evidence="1 2" key="1">
    <citation type="journal article" date="2014" name="Genome Announc.">
        <title>Draft genome sequences of the altered schaedler flora, a defined bacterial community from gnotobiotic mice.</title>
        <authorList>
            <person name="Wannemuehler M.J."/>
            <person name="Overstreet A.M."/>
            <person name="Ward D.V."/>
            <person name="Phillips G.J."/>
        </authorList>
    </citation>
    <scope>NUCLEOTIDE SEQUENCE [LARGE SCALE GENOMIC DNA]</scope>
    <source>
        <strain evidence="1 2">ASF492</strain>
    </source>
</reference>
<dbReference type="HOGENOM" id="CLU_1238869_0_0_9"/>
<accession>N2AN45</accession>
<dbReference type="eggNOG" id="ENOG5033SGZ">
    <property type="taxonomic scope" value="Bacteria"/>
</dbReference>
<evidence type="ECO:0000313" key="1">
    <source>
        <dbReference type="EMBL" id="EMZ27913.1"/>
    </source>
</evidence>
<protein>
    <submittedName>
        <fullName evidence="1">Uncharacterized protein</fullName>
    </submittedName>
</protein>
<dbReference type="AlphaFoldDB" id="N2AN45"/>
<gene>
    <name evidence="1" type="ORF">C823_02054</name>
</gene>
<dbReference type="EMBL" id="AQFT01000066">
    <property type="protein sequence ID" value="EMZ27913.1"/>
    <property type="molecule type" value="Genomic_DNA"/>
</dbReference>
<name>N2AN45_9FIRM</name>
<evidence type="ECO:0000313" key="2">
    <source>
        <dbReference type="Proteomes" id="UP000012589"/>
    </source>
</evidence>
<keyword evidence="2" id="KW-1185">Reference proteome</keyword>
<organism evidence="1 2">
    <name type="scientific">Eubacterium plexicaudatum ASF492</name>
    <dbReference type="NCBI Taxonomy" id="1235802"/>
    <lineage>
        <taxon>Bacteria</taxon>
        <taxon>Bacillati</taxon>
        <taxon>Bacillota</taxon>
        <taxon>Clostridia</taxon>
        <taxon>Eubacteriales</taxon>
        <taxon>Eubacteriaceae</taxon>
        <taxon>Eubacterium</taxon>
    </lineage>
</organism>
<dbReference type="STRING" id="1235802.C823_02054"/>